<name>A0A814AZP5_9BILA</name>
<evidence type="ECO:0000256" key="3">
    <source>
        <dbReference type="ARBA" id="ARBA00036311"/>
    </source>
</evidence>
<dbReference type="Proteomes" id="UP000663854">
    <property type="component" value="Unassembled WGS sequence"/>
</dbReference>
<dbReference type="PANTHER" id="PTHR11567">
    <property type="entry name" value="ACID PHOSPHATASE-RELATED"/>
    <property type="match status" value="1"/>
</dbReference>
<evidence type="ECO:0000313" key="9">
    <source>
        <dbReference type="Proteomes" id="UP000663870"/>
    </source>
</evidence>
<dbReference type="Pfam" id="PF00328">
    <property type="entry name" value="His_Phos_2"/>
    <property type="match status" value="2"/>
</dbReference>
<accession>A0A814AZP5</accession>
<evidence type="ECO:0000256" key="2">
    <source>
        <dbReference type="ARBA" id="ARBA00022801"/>
    </source>
</evidence>
<comment type="catalytic activity">
    <reaction evidence="3">
        <text>3-O-[beta-D-GlcA-(1-&gt;3)-beta-D-Gal-(1-&gt;3)-beta-D-Gal-(1-&gt;4)-beta-D-2-O-P-Xyl]-L-seryl-[protein] + H2O = 3-O-(beta-D-GlcA-(1-&gt;3)-beta-D-Gal-(1-&gt;3)-beta-D-Gal-(1-&gt;4)-beta-D-Xyl)-L-seryl-[protein] + phosphate</text>
        <dbReference type="Rhea" id="RHEA:56512"/>
        <dbReference type="Rhea" id="RHEA-COMP:12573"/>
        <dbReference type="Rhea" id="RHEA-COMP:14559"/>
        <dbReference type="ChEBI" id="CHEBI:15377"/>
        <dbReference type="ChEBI" id="CHEBI:43474"/>
        <dbReference type="ChEBI" id="CHEBI:132093"/>
        <dbReference type="ChEBI" id="CHEBI:140495"/>
    </reaction>
</comment>
<keyword evidence="2" id="KW-0378">Hydrolase</keyword>
<dbReference type="AlphaFoldDB" id="A0A814AZP5"/>
<comment type="similarity">
    <text evidence="1">Belongs to the histidine acid phosphatase family.</text>
</comment>
<evidence type="ECO:0000313" key="8">
    <source>
        <dbReference type="Proteomes" id="UP000663854"/>
    </source>
</evidence>
<keyword evidence="9" id="KW-1185">Reference proteome</keyword>
<gene>
    <name evidence="7" type="ORF">JXQ802_LOCUS17523</name>
    <name evidence="6" type="ORF">PYM288_LOCUS10539</name>
</gene>
<reference evidence="6" key="1">
    <citation type="submission" date="2021-02" db="EMBL/GenBank/DDBJ databases">
        <authorList>
            <person name="Nowell W R."/>
        </authorList>
    </citation>
    <scope>NUCLEOTIDE SEQUENCE</scope>
</reference>
<sequence length="469" mass="54080">MRSAYHSILKWSFLTGTSTILLKLCYESLYNVSLRTSNKSISTYENTLISWASTGQRSKTIQNKLIDTKIPDNLQFIGAQIYFRHGARTPLSLLPGLEEVSYTKEHIEIYPPSKWDIKLITKLGNDIVSKDKILSANDIIGDRIKQLKSASDVKVVTGQLTAIGEKQLYQLGKLIRSQIIKQDNNGLIPNIYDPNIVYCRSTYMNRTIASARSFLAGLFSSENDDNKIQAKGPFEIEVHNFPDEDMFPNSKMYPALKKCHTALELYRLLHDDHDLKKARQALINHIGVADYPHGIVELYDEFVSRQAHNFSIPKKFLELTKDFEVMSAREFVSMATSIGFDLFIRSTCGPLLYLMKENFNSIAKNYLDEKENNIKKPYKKLFVYSGHDTTLIPLTMALEIFEMRWPDYGSYIFMKYYVSKTNPNETYVAVDYADEPQILPNCDNYYCPYSTFLKNLENRFEKPKYLKNN</sequence>
<dbReference type="InterPro" id="IPR029033">
    <property type="entry name" value="His_PPase_superfam"/>
</dbReference>
<evidence type="ECO:0000313" key="7">
    <source>
        <dbReference type="EMBL" id="CAF1067867.1"/>
    </source>
</evidence>
<dbReference type="GO" id="GO:0016791">
    <property type="term" value="F:phosphatase activity"/>
    <property type="evidence" value="ECO:0007669"/>
    <property type="project" value="TreeGrafter"/>
</dbReference>
<dbReference type="CDD" id="cd07061">
    <property type="entry name" value="HP_HAP_like"/>
    <property type="match status" value="1"/>
</dbReference>
<dbReference type="Proteomes" id="UP000663870">
    <property type="component" value="Unassembled WGS sequence"/>
</dbReference>
<evidence type="ECO:0000313" key="6">
    <source>
        <dbReference type="EMBL" id="CAF0921276.1"/>
    </source>
</evidence>
<dbReference type="InterPro" id="IPR050645">
    <property type="entry name" value="Histidine_acid_phosphatase"/>
</dbReference>
<evidence type="ECO:0000256" key="5">
    <source>
        <dbReference type="ARBA" id="ARBA00041499"/>
    </source>
</evidence>
<comment type="caution">
    <text evidence="6">The sequence shown here is derived from an EMBL/GenBank/DDBJ whole genome shotgun (WGS) entry which is preliminary data.</text>
</comment>
<dbReference type="Gene3D" id="3.40.50.1240">
    <property type="entry name" value="Phosphoglycerate mutase-like"/>
    <property type="match status" value="1"/>
</dbReference>
<dbReference type="PANTHER" id="PTHR11567:SF110">
    <property type="entry name" value="2-PHOSPHOXYLOSE PHOSPHATASE 1"/>
    <property type="match status" value="1"/>
</dbReference>
<evidence type="ECO:0000256" key="4">
    <source>
        <dbReference type="ARBA" id="ARBA00040357"/>
    </source>
</evidence>
<dbReference type="InterPro" id="IPR000560">
    <property type="entry name" value="His_Pase_clade-2"/>
</dbReference>
<dbReference type="InterPro" id="IPR033379">
    <property type="entry name" value="Acid_Pase_AS"/>
</dbReference>
<protein>
    <recommendedName>
        <fullName evidence="4">2-phosphoxylose phosphatase 1</fullName>
    </recommendedName>
    <alternativeName>
        <fullName evidence="5">Acid phosphatase-like protein 2</fullName>
    </alternativeName>
</protein>
<dbReference type="EMBL" id="CAJNOL010000445">
    <property type="protein sequence ID" value="CAF1067867.1"/>
    <property type="molecule type" value="Genomic_DNA"/>
</dbReference>
<dbReference type="SUPFAM" id="SSF53254">
    <property type="entry name" value="Phosphoglycerate mutase-like"/>
    <property type="match status" value="1"/>
</dbReference>
<proteinExistence type="inferred from homology"/>
<organism evidence="6 8">
    <name type="scientific">Rotaria sordida</name>
    <dbReference type="NCBI Taxonomy" id="392033"/>
    <lineage>
        <taxon>Eukaryota</taxon>
        <taxon>Metazoa</taxon>
        <taxon>Spiralia</taxon>
        <taxon>Gnathifera</taxon>
        <taxon>Rotifera</taxon>
        <taxon>Eurotatoria</taxon>
        <taxon>Bdelloidea</taxon>
        <taxon>Philodinida</taxon>
        <taxon>Philodinidae</taxon>
        <taxon>Rotaria</taxon>
    </lineage>
</organism>
<evidence type="ECO:0000256" key="1">
    <source>
        <dbReference type="ARBA" id="ARBA00005375"/>
    </source>
</evidence>
<dbReference type="PROSITE" id="PS00778">
    <property type="entry name" value="HIS_ACID_PHOSPHAT_2"/>
    <property type="match status" value="1"/>
</dbReference>
<dbReference type="EMBL" id="CAJNOH010000166">
    <property type="protein sequence ID" value="CAF0921276.1"/>
    <property type="molecule type" value="Genomic_DNA"/>
</dbReference>